<reference evidence="12 13" key="1">
    <citation type="submission" date="2018-04" db="EMBL/GenBank/DDBJ databases">
        <title>The genome of golden apple snail Pomacea canaliculata provides insight into stress tolerance and invasive adaptation.</title>
        <authorList>
            <person name="Liu C."/>
            <person name="Liu B."/>
            <person name="Ren Y."/>
            <person name="Zhang Y."/>
            <person name="Wang H."/>
            <person name="Li S."/>
            <person name="Jiang F."/>
            <person name="Yin L."/>
            <person name="Zhang G."/>
            <person name="Qian W."/>
            <person name="Fan W."/>
        </authorList>
    </citation>
    <scope>NUCLEOTIDE SEQUENCE [LARGE SCALE GENOMIC DNA]</scope>
    <source>
        <strain evidence="12">SZHN2017</strain>
        <tissue evidence="12">Muscle</tissue>
    </source>
</reference>
<evidence type="ECO:0000256" key="4">
    <source>
        <dbReference type="ARBA" id="ARBA00022723"/>
    </source>
</evidence>
<evidence type="ECO:0000256" key="8">
    <source>
        <dbReference type="ARBA" id="ARBA00023054"/>
    </source>
</evidence>
<feature type="compositionally biased region" description="Basic and acidic residues" evidence="10">
    <location>
        <begin position="200"/>
        <end position="211"/>
    </location>
</feature>
<dbReference type="EMBL" id="PZQS01000005">
    <property type="protein sequence ID" value="PVD29818.1"/>
    <property type="molecule type" value="Genomic_DNA"/>
</dbReference>
<dbReference type="GO" id="GO:0005694">
    <property type="term" value="C:chromosome"/>
    <property type="evidence" value="ECO:0007669"/>
    <property type="project" value="UniProtKB-SubCell"/>
</dbReference>
<dbReference type="GO" id="GO:0000993">
    <property type="term" value="F:RNA polymerase II complex binding"/>
    <property type="evidence" value="ECO:0007669"/>
    <property type="project" value="TreeGrafter"/>
</dbReference>
<keyword evidence="7" id="KW-0862">Zinc</keyword>
<keyword evidence="3" id="KW-0158">Chromosome</keyword>
<dbReference type="OrthoDB" id="6216094at2759"/>
<feature type="region of interest" description="Disordered" evidence="10">
    <location>
        <begin position="480"/>
        <end position="500"/>
    </location>
</feature>
<evidence type="ECO:0000256" key="5">
    <source>
        <dbReference type="ARBA" id="ARBA00022763"/>
    </source>
</evidence>
<keyword evidence="6" id="KW-0863">Zinc-finger</keyword>
<dbReference type="InterPro" id="IPR018610">
    <property type="entry name" value="UVSSA"/>
</dbReference>
<feature type="non-terminal residue" evidence="12">
    <location>
        <position position="832"/>
    </location>
</feature>
<evidence type="ECO:0000256" key="1">
    <source>
        <dbReference type="ARBA" id="ARBA00004286"/>
    </source>
</evidence>
<accession>A0A2T7P8S6</accession>
<evidence type="ECO:0000256" key="2">
    <source>
        <dbReference type="ARBA" id="ARBA00009240"/>
    </source>
</evidence>
<dbReference type="InterPro" id="IPR049408">
    <property type="entry name" value="UVSSA_N_a-solenoid_rpt"/>
</dbReference>
<evidence type="ECO:0000313" key="12">
    <source>
        <dbReference type="EMBL" id="PVD29818.1"/>
    </source>
</evidence>
<feature type="compositionally biased region" description="Low complexity" evidence="10">
    <location>
        <begin position="157"/>
        <end position="173"/>
    </location>
</feature>
<evidence type="ECO:0000313" key="13">
    <source>
        <dbReference type="Proteomes" id="UP000245119"/>
    </source>
</evidence>
<evidence type="ECO:0000256" key="3">
    <source>
        <dbReference type="ARBA" id="ARBA00022454"/>
    </source>
</evidence>
<gene>
    <name evidence="12" type="ORF">C0Q70_09075</name>
</gene>
<proteinExistence type="inferred from homology"/>
<sequence>MGESCLDHELSKKMASLIEDLTTSGNPSLNLDKMKGLKKICRSHAFRELLVSDFQNFLELTVETDHNQPLPPPRSAAVKLRSDTLKAIQQWQDKFGAAYKKLSLGYNYLKSCKHVDFSDIRARSQAERRRNELQQEQKQKALAAKLDKVQKEIAGAAATASKHKSTSSSWSLSERNGAWSSNDPTSRAANLAKLGLKDDRAGKTLSSKEKPSCTITSGESSNIPELPFGPDLAYWGRSDKIEAPTVVKNESLHRFWAPAQVEAEKPSQMEMAAIMNRTFHFVGNFVPVKWKCRVMLPSGKLCERMDRVKCPFHGKIIARDENGEPSNPEDVKVEVPETSMNNSSEIPPWLDAELQADIEAATGHDLGSERSKIKQKKKGIKGKAKGKKYPGLTDIKETNNTTRSRLEAKVFNRSALKRVASRLDAADYKRLRDKFANQFNYAHKNRLSTLAKKSTFLQKEIKKETTLQRSHEVVADAKLLKEKSPKPSEQTEDGTEVIPVEPPPDLFKDLRYDEALAIRKIPTLHVWDPVVSVLVKHHLAYQPPVEVPKPFTLGLQLPVDEKKQPLELYKPFSRFTRGKVETLKVQQPWCQNATLRRQLSKQEHALQAWENSLESSARKTAWISKEIGRPAGKLLLSIPLHLPPTENHRGMSHGPEHDFPKLKHQERFYHSDAFFWMPRRVGSAEFAIDSTPTWTERKFYKPPLTIARPHLDDMLPTSLRNERRYQDQERVREHLEKIAVKGAAVQLHWPSSVVLSPHDDYGKRKFLRRLTFLHRVPSDPVHSKACLMVAGKMYYWGEPCPQDLVEVGFVCRTGERADNEIRLANMGSTVIR</sequence>
<dbReference type="Proteomes" id="UP000245119">
    <property type="component" value="Linkage Group LG5"/>
</dbReference>
<dbReference type="GO" id="GO:0009411">
    <property type="term" value="P:response to UV"/>
    <property type="evidence" value="ECO:0007669"/>
    <property type="project" value="InterPro"/>
</dbReference>
<dbReference type="PANTHER" id="PTHR28670">
    <property type="entry name" value="UV-STIMULATED SCAFFOLD PROTEIN A"/>
    <property type="match status" value="1"/>
</dbReference>
<protein>
    <recommendedName>
        <fullName evidence="11">UV-stimulated scaffold protein A C-terminal domain-containing protein</fullName>
    </recommendedName>
</protein>
<evidence type="ECO:0000256" key="6">
    <source>
        <dbReference type="ARBA" id="ARBA00022771"/>
    </source>
</evidence>
<keyword evidence="4" id="KW-0479">Metal-binding</keyword>
<evidence type="ECO:0000256" key="9">
    <source>
        <dbReference type="ARBA" id="ARBA00023204"/>
    </source>
</evidence>
<dbReference type="InterPro" id="IPR049431">
    <property type="entry name" value="UVSSA_C"/>
</dbReference>
<keyword evidence="13" id="KW-1185">Reference proteome</keyword>
<dbReference type="STRING" id="400727.A0A2T7P8S6"/>
<feature type="region of interest" description="Disordered" evidence="10">
    <location>
        <begin position="200"/>
        <end position="221"/>
    </location>
</feature>
<keyword evidence="8" id="KW-0175">Coiled coil</keyword>
<dbReference type="GO" id="GO:0008270">
    <property type="term" value="F:zinc ion binding"/>
    <property type="evidence" value="ECO:0007669"/>
    <property type="project" value="UniProtKB-KW"/>
</dbReference>
<evidence type="ECO:0000256" key="7">
    <source>
        <dbReference type="ARBA" id="ARBA00022833"/>
    </source>
</evidence>
<name>A0A2T7P8S6_POMCA</name>
<comment type="caution">
    <text evidence="12">The sequence shown here is derived from an EMBL/GenBank/DDBJ whole genome shotgun (WGS) entry which is preliminary data.</text>
</comment>
<feature type="domain" description="UV-stimulated scaffold protein A C-terminal" evidence="11">
    <location>
        <begin position="222"/>
        <end position="327"/>
    </location>
</feature>
<dbReference type="Pfam" id="PF09740">
    <property type="entry name" value="DUF2043"/>
    <property type="match status" value="1"/>
</dbReference>
<comment type="subcellular location">
    <subcellularLocation>
        <location evidence="1">Chromosome</location>
    </subcellularLocation>
</comment>
<feature type="region of interest" description="Disordered" evidence="10">
    <location>
        <begin position="157"/>
        <end position="185"/>
    </location>
</feature>
<keyword evidence="9" id="KW-0234">DNA repair</keyword>
<dbReference type="AlphaFoldDB" id="A0A2T7P8S6"/>
<evidence type="ECO:0000259" key="11">
    <source>
        <dbReference type="Pfam" id="PF09740"/>
    </source>
</evidence>
<evidence type="ECO:0000256" key="10">
    <source>
        <dbReference type="SAM" id="MobiDB-lite"/>
    </source>
</evidence>
<comment type="similarity">
    <text evidence="2">Belongs to the UVSSA family.</text>
</comment>
<feature type="region of interest" description="Disordered" evidence="10">
    <location>
        <begin position="361"/>
        <end position="396"/>
    </location>
</feature>
<dbReference type="GO" id="GO:0006283">
    <property type="term" value="P:transcription-coupled nucleotide-excision repair"/>
    <property type="evidence" value="ECO:0007669"/>
    <property type="project" value="TreeGrafter"/>
</dbReference>
<dbReference type="Pfam" id="PF20867">
    <property type="entry name" value="UVSSA_N"/>
    <property type="match status" value="1"/>
</dbReference>
<keyword evidence="5" id="KW-0227">DNA damage</keyword>
<dbReference type="PANTHER" id="PTHR28670:SF1">
    <property type="entry name" value="UV-STIMULATED SCAFFOLD PROTEIN A"/>
    <property type="match status" value="1"/>
</dbReference>
<organism evidence="12 13">
    <name type="scientific">Pomacea canaliculata</name>
    <name type="common">Golden apple snail</name>
    <dbReference type="NCBI Taxonomy" id="400727"/>
    <lineage>
        <taxon>Eukaryota</taxon>
        <taxon>Metazoa</taxon>
        <taxon>Spiralia</taxon>
        <taxon>Lophotrochozoa</taxon>
        <taxon>Mollusca</taxon>
        <taxon>Gastropoda</taxon>
        <taxon>Caenogastropoda</taxon>
        <taxon>Architaenioglossa</taxon>
        <taxon>Ampullarioidea</taxon>
        <taxon>Ampullariidae</taxon>
        <taxon>Pomacea</taxon>
    </lineage>
</organism>
<feature type="compositionally biased region" description="Basic residues" evidence="10">
    <location>
        <begin position="373"/>
        <end position="388"/>
    </location>
</feature>